<keyword evidence="2" id="KW-0472">Membrane</keyword>
<keyword evidence="2" id="KW-0812">Transmembrane</keyword>
<dbReference type="InterPro" id="IPR057693">
    <property type="entry name" value="DUF7933"/>
</dbReference>
<accession>A0ABS4Z2T9</accession>
<dbReference type="InterPro" id="IPR015919">
    <property type="entry name" value="Cadherin-like_sf"/>
</dbReference>
<feature type="domain" description="Bacterial Ig-like" evidence="4">
    <location>
        <begin position="519"/>
        <end position="599"/>
    </location>
</feature>
<feature type="compositionally biased region" description="Gly residues" evidence="1">
    <location>
        <begin position="1394"/>
        <end position="1409"/>
    </location>
</feature>
<feature type="chain" id="PRO_5045133112" evidence="3">
    <location>
        <begin position="27"/>
        <end position="1436"/>
    </location>
</feature>
<dbReference type="Pfam" id="PF05345">
    <property type="entry name" value="He_PIG"/>
    <property type="match status" value="1"/>
</dbReference>
<organism evidence="6 7">
    <name type="scientific">Microlunatus capsulatus</name>
    <dbReference type="NCBI Taxonomy" id="99117"/>
    <lineage>
        <taxon>Bacteria</taxon>
        <taxon>Bacillati</taxon>
        <taxon>Actinomycetota</taxon>
        <taxon>Actinomycetes</taxon>
        <taxon>Propionibacteriales</taxon>
        <taxon>Propionibacteriaceae</taxon>
        <taxon>Microlunatus</taxon>
    </lineage>
</organism>
<dbReference type="InterPro" id="IPR032109">
    <property type="entry name" value="Big_3_5"/>
</dbReference>
<evidence type="ECO:0000313" key="7">
    <source>
        <dbReference type="Proteomes" id="UP000758168"/>
    </source>
</evidence>
<protein>
    <submittedName>
        <fullName evidence="6">Uncharacterized protein</fullName>
    </submittedName>
</protein>
<reference evidence="6 7" key="1">
    <citation type="submission" date="2021-03" db="EMBL/GenBank/DDBJ databases">
        <title>Sequencing the genomes of 1000 actinobacteria strains.</title>
        <authorList>
            <person name="Klenk H.-P."/>
        </authorList>
    </citation>
    <scope>NUCLEOTIDE SEQUENCE [LARGE SCALE GENOMIC DNA]</scope>
    <source>
        <strain evidence="6 7">DSM 12936</strain>
    </source>
</reference>
<feature type="compositionally biased region" description="Pro residues" evidence="1">
    <location>
        <begin position="1367"/>
        <end position="1384"/>
    </location>
</feature>
<evidence type="ECO:0000259" key="4">
    <source>
        <dbReference type="Pfam" id="PF16640"/>
    </source>
</evidence>
<evidence type="ECO:0000256" key="1">
    <source>
        <dbReference type="SAM" id="MobiDB-lite"/>
    </source>
</evidence>
<feature type="region of interest" description="Disordered" evidence="1">
    <location>
        <begin position="502"/>
        <end position="522"/>
    </location>
</feature>
<dbReference type="InterPro" id="IPR035986">
    <property type="entry name" value="PKD_dom_sf"/>
</dbReference>
<proteinExistence type="predicted"/>
<feature type="domain" description="Bacterial Ig-like" evidence="4">
    <location>
        <begin position="612"/>
        <end position="691"/>
    </location>
</feature>
<sequence>MTRAIRLALALLLSTAGLLIPLGALAPTASAAQGQLGAPQVVLNPGGGRLADGTDGLRFTINALSRQSDEGDESFDEYYVPGQDALFYRGTQQYCCSAGAPMLAVGGTAFGQAGPGMDVGDWSSLTVVSTGGSTSTDDVKPDRTGNASARVRYVATKNGLEYQVTRTVTYTYPNDFVTDSYAFVIPEGNTEPVKFYLGGDTAPGGSDQGYGVMLTSPVRSVISLNTSSQIQFGIREVPESKKFDGATSQSFYTPYGTVQTGGDIGFVATNQTHDAGLMVQWNLGSTPGTQTAALQQFVNKQGTNLSGGFDRTFTTAGQPVRLNLSVENTNLTAAVGLGYAVNLPTGTVLAPGTRSNTCGGTLTATDGGTSVTLTGASVGATANCVVGVPVVASTYGTYTLSLDNVASVTGGLNNNVGTTAFFVPLAPTYGDAALGDLTVGTATTGSVTAGGAPAPTYAVTTGALPAGLRLDGDTGVVTGTPTRAGTYSFTVTATNAGGTATRDFTGTVGRGTPGLTGSADPASAPFGSAVTLSAGDLPGSATGTLSFRSGETVLCSATLPATSCAVDADLEPGTYPVDLTYSGDANWAERTVALPAVAVTLAEASLSATLDDRTTEFGQRSTVEVALRPAGATGTVTVSAGALVLCEVTLPGSSSCRTPADLPVGTHTVTLSYAGDARYAPVAAGAGTLTVERATPALPPEELVTGTFGQPTTVSLPGLPEGATGRVTVFVDGREACSYDLGDDPESCDLPADLRAGEHVLRLDYAGDDRYQPATLTTDLVVDRASTALTTPATASGTYGSRTTVQAGGLPEGATGTVTVTVGGEVVCRFDVATATSCDLPADFPAGERSALVTYSGDDDHLGSSTTVELDVDVRPTAVEADAEVAAVYGAPATIAVDGLPAGATGLVTVTGGPAGTECTIDLDEDETSCATDGLTRPGRYTLTVRYAGDANHAPSVAEVVLEVAQQATTLETAATVAGTFGTGATVSFDGLPNGATGTVVVRLGERELCTVTVPGGVPCTLPADLPAGEHELEVAYSGDDNFAASTTTTTLTVGKRATTIGAIAPLTSVFGTAGQVQVVGLPEAATGTVTVTARSEDGDVLEVCTLDLDEDETTCPTPVDVDAGRYTLVVSYPGDANHEGTETTTTWEVGQAELTKLPASPTTTGTSGSRPEVAIAPLDGATGTVVVTYTGPDGTELPFCEIQLPGTTCTGPAGLRAGTYRLTFRYGGDANFAAATGETTLVVGPRSTQVTTEERFSSTEGQPARITFGGLPVGATGTVTVALAEPEAPVEVEAALRVPAAGEELCTVDVTADDGCSTPADLEDGSYDLVVRYGGDADHQPSEATTVLLVEPAVEEPTEPTQPAEPTQPPEPAQPADPDPAPSTAPVAEQPVSGGGTTGGGSLAHTGGPGLLLGLLGLALLGSGGAALLRARRRA</sequence>
<keyword evidence="3" id="KW-0732">Signal</keyword>
<evidence type="ECO:0000259" key="5">
    <source>
        <dbReference type="Pfam" id="PF25564"/>
    </source>
</evidence>
<keyword evidence="2" id="KW-1133">Transmembrane helix</keyword>
<dbReference type="Pfam" id="PF16640">
    <property type="entry name" value="Big_3_5"/>
    <property type="match status" value="3"/>
</dbReference>
<evidence type="ECO:0000256" key="3">
    <source>
        <dbReference type="SAM" id="SignalP"/>
    </source>
</evidence>
<feature type="region of interest" description="Disordered" evidence="1">
    <location>
        <begin position="1355"/>
        <end position="1409"/>
    </location>
</feature>
<feature type="domain" description="DUF7933" evidence="5">
    <location>
        <begin position="309"/>
        <end position="411"/>
    </location>
</feature>
<dbReference type="RefSeq" id="WP_210052334.1">
    <property type="nucleotide sequence ID" value="NZ_JAGIOB010000001.1"/>
</dbReference>
<gene>
    <name evidence="6" type="ORF">JOF54_000289</name>
</gene>
<evidence type="ECO:0000313" key="6">
    <source>
        <dbReference type="EMBL" id="MBP2415367.1"/>
    </source>
</evidence>
<evidence type="ECO:0000256" key="2">
    <source>
        <dbReference type="SAM" id="Phobius"/>
    </source>
</evidence>
<dbReference type="PROSITE" id="PS50194">
    <property type="entry name" value="FILAMIN_REPEAT"/>
    <property type="match status" value="1"/>
</dbReference>
<dbReference type="InterPro" id="IPR013783">
    <property type="entry name" value="Ig-like_fold"/>
</dbReference>
<dbReference type="Pfam" id="PF25564">
    <property type="entry name" value="DUF7933"/>
    <property type="match status" value="1"/>
</dbReference>
<dbReference type="Gene3D" id="2.60.40.10">
    <property type="entry name" value="Immunoglobulins"/>
    <property type="match status" value="4"/>
</dbReference>
<dbReference type="InterPro" id="IPR017868">
    <property type="entry name" value="Filamin/ABP280_repeat-like"/>
</dbReference>
<dbReference type="Proteomes" id="UP000758168">
    <property type="component" value="Unassembled WGS sequence"/>
</dbReference>
<feature type="signal peptide" evidence="3">
    <location>
        <begin position="1"/>
        <end position="26"/>
    </location>
</feature>
<dbReference type="EMBL" id="JAGIOB010000001">
    <property type="protein sequence ID" value="MBP2415367.1"/>
    <property type="molecule type" value="Genomic_DNA"/>
</dbReference>
<comment type="caution">
    <text evidence="6">The sequence shown here is derived from an EMBL/GenBank/DDBJ whole genome shotgun (WGS) entry which is preliminary data.</text>
</comment>
<dbReference type="SUPFAM" id="SSF49313">
    <property type="entry name" value="Cadherin-like"/>
    <property type="match status" value="1"/>
</dbReference>
<name>A0ABS4Z2T9_9ACTN</name>
<keyword evidence="7" id="KW-1185">Reference proteome</keyword>
<dbReference type="SUPFAM" id="SSF49299">
    <property type="entry name" value="PKD domain"/>
    <property type="match status" value="1"/>
</dbReference>
<feature type="domain" description="Bacterial Ig-like" evidence="4">
    <location>
        <begin position="978"/>
        <end position="1054"/>
    </location>
</feature>
<feature type="transmembrane region" description="Helical" evidence="2">
    <location>
        <begin position="1412"/>
        <end position="1430"/>
    </location>
</feature>